<evidence type="ECO:0000313" key="1">
    <source>
        <dbReference type="EMBL" id="TWU09827.1"/>
    </source>
</evidence>
<keyword evidence="2" id="KW-1185">Reference proteome</keyword>
<proteinExistence type="predicted"/>
<name>A0A5C6BDW4_9BACT</name>
<dbReference type="EMBL" id="SJPU01000006">
    <property type="protein sequence ID" value="TWU09827.1"/>
    <property type="molecule type" value="Genomic_DNA"/>
</dbReference>
<dbReference type="AlphaFoldDB" id="A0A5C6BDW4"/>
<evidence type="ECO:0000313" key="2">
    <source>
        <dbReference type="Proteomes" id="UP000319908"/>
    </source>
</evidence>
<accession>A0A5C6BDW4</accession>
<reference evidence="1 2" key="1">
    <citation type="journal article" date="2020" name="Antonie Van Leeuwenhoek">
        <title>Rhodopirellula heiligendammensis sp. nov., Rhodopirellula pilleata sp. nov., and Rhodopirellula solitaria sp. nov. isolated from natural or artificial marine surfaces in Northern Germany and California, USA, and emended description of the genus Rhodopirellula.</title>
        <authorList>
            <person name="Kallscheuer N."/>
            <person name="Wiegand S."/>
            <person name="Jogler M."/>
            <person name="Boedeker C."/>
            <person name="Peeters S.H."/>
            <person name="Rast P."/>
            <person name="Heuer A."/>
            <person name="Jetten M.S.M."/>
            <person name="Rohde M."/>
            <person name="Jogler C."/>
        </authorList>
    </citation>
    <scope>NUCLEOTIDE SEQUENCE [LARGE SCALE GENOMIC DNA]</scope>
    <source>
        <strain evidence="1 2">Poly21</strain>
    </source>
</reference>
<dbReference type="Proteomes" id="UP000319908">
    <property type="component" value="Unassembled WGS sequence"/>
</dbReference>
<comment type="caution">
    <text evidence="1">The sequence shown here is derived from an EMBL/GenBank/DDBJ whole genome shotgun (WGS) entry which is preliminary data.</text>
</comment>
<sequence length="141" mass="15423">MLPIFCGIDKLGTQGIPLHIATSDVEVLIVGDRKTLESALIEVPAAATMAMTAVAKGVSRRDPSQQSSHLPILDWAKNQMPVVGHQRKTKQFDGVFLKSLGQHPNEGLEVFRLVKNFLSLITPIQSMIDLTGTVISILTWH</sequence>
<gene>
    <name evidence="1" type="ORF">Poly21_53720</name>
</gene>
<protein>
    <submittedName>
        <fullName evidence="1">Uncharacterized protein</fullName>
    </submittedName>
</protein>
<organism evidence="1 2">
    <name type="scientific">Allorhodopirellula heiligendammensis</name>
    <dbReference type="NCBI Taxonomy" id="2714739"/>
    <lineage>
        <taxon>Bacteria</taxon>
        <taxon>Pseudomonadati</taxon>
        <taxon>Planctomycetota</taxon>
        <taxon>Planctomycetia</taxon>
        <taxon>Pirellulales</taxon>
        <taxon>Pirellulaceae</taxon>
        <taxon>Allorhodopirellula</taxon>
    </lineage>
</organism>